<gene>
    <name evidence="2" type="ORF">GCM10011378_07800</name>
</gene>
<evidence type="ECO:0000313" key="3">
    <source>
        <dbReference type="Proteomes" id="UP000601361"/>
    </source>
</evidence>
<dbReference type="Proteomes" id="UP000601361">
    <property type="component" value="Unassembled WGS sequence"/>
</dbReference>
<feature type="region of interest" description="Disordered" evidence="1">
    <location>
        <begin position="48"/>
        <end position="74"/>
    </location>
</feature>
<protein>
    <submittedName>
        <fullName evidence="2">Uncharacterized protein</fullName>
    </submittedName>
</protein>
<accession>A0ABQ1WM51</accession>
<evidence type="ECO:0000256" key="1">
    <source>
        <dbReference type="SAM" id="MobiDB-lite"/>
    </source>
</evidence>
<comment type="caution">
    <text evidence="2">The sequence shown here is derived from an EMBL/GenBank/DDBJ whole genome shotgun (WGS) entry which is preliminary data.</text>
</comment>
<evidence type="ECO:0000313" key="2">
    <source>
        <dbReference type="EMBL" id="GGG33790.1"/>
    </source>
</evidence>
<name>A0ABQ1WM51_9BACT</name>
<reference evidence="3" key="1">
    <citation type="journal article" date="2019" name="Int. J. Syst. Evol. Microbiol.">
        <title>The Global Catalogue of Microorganisms (GCM) 10K type strain sequencing project: providing services to taxonomists for standard genome sequencing and annotation.</title>
        <authorList>
            <consortium name="The Broad Institute Genomics Platform"/>
            <consortium name="The Broad Institute Genome Sequencing Center for Infectious Disease"/>
            <person name="Wu L."/>
            <person name="Ma J."/>
        </authorList>
    </citation>
    <scope>NUCLEOTIDE SEQUENCE [LARGE SCALE GENOMIC DNA]</scope>
    <source>
        <strain evidence="3">CGMCC 1.12990</strain>
    </source>
</reference>
<proteinExistence type="predicted"/>
<keyword evidence="3" id="KW-1185">Reference proteome</keyword>
<sequence length="74" mass="7455">MGAAGAGGDAPGWAAVDFPMGLGVWQAISCTSPSAKPADKKEYFMNKQLRESTRPTGAKALGAGATKKSAASRA</sequence>
<dbReference type="EMBL" id="BMGS01000002">
    <property type="protein sequence ID" value="GGG33790.1"/>
    <property type="molecule type" value="Genomic_DNA"/>
</dbReference>
<feature type="compositionally biased region" description="Low complexity" evidence="1">
    <location>
        <begin position="56"/>
        <end position="74"/>
    </location>
</feature>
<organism evidence="2 3">
    <name type="scientific">Hymenobacter glacieicola</name>
    <dbReference type="NCBI Taxonomy" id="1562124"/>
    <lineage>
        <taxon>Bacteria</taxon>
        <taxon>Pseudomonadati</taxon>
        <taxon>Bacteroidota</taxon>
        <taxon>Cytophagia</taxon>
        <taxon>Cytophagales</taxon>
        <taxon>Hymenobacteraceae</taxon>
        <taxon>Hymenobacter</taxon>
    </lineage>
</organism>